<dbReference type="AlphaFoldDB" id="I0GRQ9"/>
<evidence type="ECO:0000256" key="1">
    <source>
        <dbReference type="ARBA" id="ARBA00001933"/>
    </source>
</evidence>
<dbReference type="InterPro" id="IPR022644">
    <property type="entry name" value="De-COase2_N"/>
</dbReference>
<dbReference type="Proteomes" id="UP000007887">
    <property type="component" value="Chromosome"/>
</dbReference>
<keyword evidence="2" id="KW-0663">Pyridoxal phosphate</keyword>
<sequence length="416" mass="46980">MSASLDKQINTENLLKLANDYGNAFYLLDTEAFRENYQELSAEFKKNYPNFNIAYSYKTNYIPDLVKIVYEMGGFAEVVSDMELEIALRCGVLHQRIIWNGPIKNTQVMEDFLLQGGTVNIDSPHEADTIREIALKHKKTHIHVGVRCNFDVQDGVLSRFGVDVDGEDFDYVLKMIRDTENIQLIELQCHFAKRDVKYWAARTEGMLRTYDKVASVYGLKPQRIDLGGGIYGKMPDSLKEQLHIEGQNYADYAEIVTSRMAAHFANNPEAPELFIEPGSALAGDCMKFVTRIETIKSVRGKTIATVLGSQKNISMSGINPPYQIVFADEEQREVYTDLDIVGFTCIEGDCLVKDYVGALSIGDFLVISNCGSYSVVMKPPFILPNFAVLDICKGMDQIKLVKRAEKFDDLFQTYSF</sequence>
<dbReference type="OrthoDB" id="9805604at2"/>
<dbReference type="RefSeq" id="WP_014424879.1">
    <property type="nucleotide sequence ID" value="NC_017068.1"/>
</dbReference>
<accession>I0GRQ9</accession>
<dbReference type="EMBL" id="AP012292">
    <property type="protein sequence ID" value="BAL83446.1"/>
    <property type="molecule type" value="Genomic_DNA"/>
</dbReference>
<dbReference type="SUPFAM" id="SSF50621">
    <property type="entry name" value="Alanine racemase C-terminal domain-like"/>
    <property type="match status" value="1"/>
</dbReference>
<dbReference type="GO" id="GO:0008836">
    <property type="term" value="F:diaminopimelate decarboxylase activity"/>
    <property type="evidence" value="ECO:0007669"/>
    <property type="project" value="TreeGrafter"/>
</dbReference>
<proteinExistence type="predicted"/>
<comment type="cofactor">
    <cofactor evidence="1">
        <name>pyridoxal 5'-phosphate</name>
        <dbReference type="ChEBI" id="CHEBI:597326"/>
    </cofactor>
</comment>
<gene>
    <name evidence="4" type="ordered locus">SELR_17380</name>
</gene>
<dbReference type="PATRIC" id="fig|927704.6.peg.1800"/>
<reference evidence="4 5" key="1">
    <citation type="submission" date="2011-10" db="EMBL/GenBank/DDBJ databases">
        <title>Whole genome sequence of Selenomonas ruminantium subsp. lactilytica TAM6421.</title>
        <authorList>
            <person name="Oguchi A."/>
            <person name="Ankai A."/>
            <person name="Kaneko J."/>
            <person name="Yamada-Narita S."/>
            <person name="Fukui S."/>
            <person name="Takahashi M."/>
            <person name="Onodera T."/>
            <person name="Kojima S."/>
            <person name="Fushimi T."/>
            <person name="Abe N."/>
            <person name="Kamio Y."/>
            <person name="Yamazaki S."/>
            <person name="Fujita N."/>
        </authorList>
    </citation>
    <scope>NUCLEOTIDE SEQUENCE [LARGE SCALE GENOMIC DNA]</scope>
    <source>
        <strain evidence="5">NBRC 103574 / TAM6421</strain>
    </source>
</reference>
<protein>
    <submittedName>
        <fullName evidence="4">Putative decarboxylase</fullName>
    </submittedName>
</protein>
<dbReference type="GO" id="GO:0009089">
    <property type="term" value="P:lysine biosynthetic process via diaminopimelate"/>
    <property type="evidence" value="ECO:0007669"/>
    <property type="project" value="TreeGrafter"/>
</dbReference>
<evidence type="ECO:0000259" key="3">
    <source>
        <dbReference type="Pfam" id="PF02784"/>
    </source>
</evidence>
<dbReference type="SUPFAM" id="SSF51419">
    <property type="entry name" value="PLP-binding barrel"/>
    <property type="match status" value="1"/>
</dbReference>
<evidence type="ECO:0000313" key="4">
    <source>
        <dbReference type="EMBL" id="BAL83446.1"/>
    </source>
</evidence>
<dbReference type="Pfam" id="PF02784">
    <property type="entry name" value="Orn_Arg_deC_N"/>
    <property type="match status" value="1"/>
</dbReference>
<dbReference type="InterPro" id="IPR009006">
    <property type="entry name" value="Ala_racemase/Decarboxylase_C"/>
</dbReference>
<organism evidence="4 5">
    <name type="scientific">Selenomonas ruminantium subsp. lactilytica (strain NBRC 103574 / TAM6421)</name>
    <dbReference type="NCBI Taxonomy" id="927704"/>
    <lineage>
        <taxon>Bacteria</taxon>
        <taxon>Bacillati</taxon>
        <taxon>Bacillota</taxon>
        <taxon>Negativicutes</taxon>
        <taxon>Selenomonadales</taxon>
        <taxon>Selenomonadaceae</taxon>
        <taxon>Selenomonas</taxon>
    </lineage>
</organism>
<dbReference type="KEGG" id="sri:SELR_17380"/>
<dbReference type="Gene3D" id="2.40.37.10">
    <property type="entry name" value="Lyase, Ornithine Decarboxylase, Chain A, domain 1"/>
    <property type="match status" value="1"/>
</dbReference>
<dbReference type="PANTHER" id="PTHR43727">
    <property type="entry name" value="DIAMINOPIMELATE DECARBOXYLASE"/>
    <property type="match status" value="1"/>
</dbReference>
<dbReference type="InterPro" id="IPR029066">
    <property type="entry name" value="PLP-binding_barrel"/>
</dbReference>
<name>I0GRQ9_SELRL</name>
<dbReference type="Gene3D" id="3.20.20.10">
    <property type="entry name" value="Alanine racemase"/>
    <property type="match status" value="1"/>
</dbReference>
<evidence type="ECO:0000256" key="2">
    <source>
        <dbReference type="ARBA" id="ARBA00022898"/>
    </source>
</evidence>
<dbReference type="eggNOG" id="COG0019">
    <property type="taxonomic scope" value="Bacteria"/>
</dbReference>
<dbReference type="PANTHER" id="PTHR43727:SF3">
    <property type="entry name" value="GROUP IV DECARBOXYLASE"/>
    <property type="match status" value="1"/>
</dbReference>
<evidence type="ECO:0000313" key="5">
    <source>
        <dbReference type="Proteomes" id="UP000007887"/>
    </source>
</evidence>
<dbReference type="HOGENOM" id="CLU_026444_0_1_9"/>
<feature type="domain" description="Orn/DAP/Arg decarboxylase 2 N-terminal" evidence="3">
    <location>
        <begin position="41"/>
        <end position="282"/>
    </location>
</feature>